<dbReference type="AlphaFoldDB" id="A0AAE8HH24"/>
<evidence type="ECO:0000313" key="2">
    <source>
        <dbReference type="Proteomes" id="UP000182085"/>
    </source>
</evidence>
<dbReference type="EMBL" id="LT629801">
    <property type="protein sequence ID" value="SDV15444.1"/>
    <property type="molecule type" value="Genomic_DNA"/>
</dbReference>
<evidence type="ECO:0000313" key="1">
    <source>
        <dbReference type="EMBL" id="SDV15444.1"/>
    </source>
</evidence>
<gene>
    <name evidence="1" type="ORF">SAMN04490209_4998</name>
</gene>
<dbReference type="RefSeq" id="WP_034139954.1">
    <property type="nucleotide sequence ID" value="NZ_BAAAEG010000001.1"/>
</dbReference>
<name>A0AAE8HH24_9PSED</name>
<proteinExistence type="predicted"/>
<sequence>MLTNSILRSAINLYEANTLAAIRLAKAASVPAPISLSFNTSMLSKEVIKALSIRIPTGGRKEDTDSEFIYIFSLRACSKRDLQSLSEKFATARETQRISGSARSLCRLNGVHENDQILYIGRSYSPRERFRAHMSAEASGPYAIRFSSWVTTLDLTIDFHLFQFKELDDGSAQAVEDGLWDEFNPLLGERGAR</sequence>
<reference evidence="1 2" key="1">
    <citation type="submission" date="2016-10" db="EMBL/GenBank/DDBJ databases">
        <authorList>
            <person name="Varghese N."/>
            <person name="Submissions S."/>
        </authorList>
    </citation>
    <scope>NUCLEOTIDE SEQUENCE [LARGE SCALE GENOMIC DNA]</scope>
    <source>
        <strain evidence="1 2">BS2777</strain>
    </source>
</reference>
<accession>A0AAE8HH24</accession>
<dbReference type="Proteomes" id="UP000182085">
    <property type="component" value="Chromosome I"/>
</dbReference>
<keyword evidence="2" id="KW-1185">Reference proteome</keyword>
<protein>
    <submittedName>
        <fullName evidence="1">Uncharacterized protein</fullName>
    </submittedName>
</protein>
<organism evidence="1 2">
    <name type="scientific">Pseudomonas rhodesiae</name>
    <dbReference type="NCBI Taxonomy" id="76760"/>
    <lineage>
        <taxon>Bacteria</taxon>
        <taxon>Pseudomonadati</taxon>
        <taxon>Pseudomonadota</taxon>
        <taxon>Gammaproteobacteria</taxon>
        <taxon>Pseudomonadales</taxon>
        <taxon>Pseudomonadaceae</taxon>
        <taxon>Pseudomonas</taxon>
    </lineage>
</organism>